<comment type="caution">
    <text evidence="1">The sequence shown here is derived from an EMBL/GenBank/DDBJ whole genome shotgun (WGS) entry which is preliminary data.</text>
</comment>
<dbReference type="InterPro" id="IPR036397">
    <property type="entry name" value="RNaseH_sf"/>
</dbReference>
<dbReference type="AlphaFoldDB" id="A0AA39XHG8"/>
<proteinExistence type="predicted"/>
<accession>A0AA39XHG8</accession>
<dbReference type="EMBL" id="JAULSU010000001">
    <property type="protein sequence ID" value="KAK0634083.1"/>
    <property type="molecule type" value="Genomic_DNA"/>
</dbReference>
<evidence type="ECO:0000313" key="2">
    <source>
        <dbReference type="Proteomes" id="UP001175000"/>
    </source>
</evidence>
<dbReference type="Proteomes" id="UP001175000">
    <property type="component" value="Unassembled WGS sequence"/>
</dbReference>
<evidence type="ECO:0000313" key="1">
    <source>
        <dbReference type="EMBL" id="KAK0634083.1"/>
    </source>
</evidence>
<reference evidence="1" key="1">
    <citation type="submission" date="2023-06" db="EMBL/GenBank/DDBJ databases">
        <title>Genome-scale phylogeny and comparative genomics of the fungal order Sordariales.</title>
        <authorList>
            <consortium name="Lawrence Berkeley National Laboratory"/>
            <person name="Hensen N."/>
            <person name="Bonometti L."/>
            <person name="Westerberg I."/>
            <person name="Brannstrom I.O."/>
            <person name="Guillou S."/>
            <person name="Cros-Aarteil S."/>
            <person name="Calhoun S."/>
            <person name="Haridas S."/>
            <person name="Kuo A."/>
            <person name="Mondo S."/>
            <person name="Pangilinan J."/>
            <person name="Riley R."/>
            <person name="Labutti K."/>
            <person name="Andreopoulos B."/>
            <person name="Lipzen A."/>
            <person name="Chen C."/>
            <person name="Yanf M."/>
            <person name="Daum C."/>
            <person name="Ng V."/>
            <person name="Clum A."/>
            <person name="Steindorff A."/>
            <person name="Ohm R."/>
            <person name="Martin F."/>
            <person name="Silar P."/>
            <person name="Natvig D."/>
            <person name="Lalanne C."/>
            <person name="Gautier V."/>
            <person name="Ament-Velasquez S.L."/>
            <person name="Kruys A."/>
            <person name="Hutchinson M.I."/>
            <person name="Powell A.J."/>
            <person name="Barry K."/>
            <person name="Miller A.N."/>
            <person name="Grigoriev I.V."/>
            <person name="Debuchy R."/>
            <person name="Gladieux P."/>
            <person name="Thoren M.H."/>
            <person name="Johannesson H."/>
        </authorList>
    </citation>
    <scope>NUCLEOTIDE SEQUENCE</scope>
    <source>
        <strain evidence="1">CBS 606.72</strain>
    </source>
</reference>
<organism evidence="1 2">
    <name type="scientific">Immersiella caudata</name>
    <dbReference type="NCBI Taxonomy" id="314043"/>
    <lineage>
        <taxon>Eukaryota</taxon>
        <taxon>Fungi</taxon>
        <taxon>Dikarya</taxon>
        <taxon>Ascomycota</taxon>
        <taxon>Pezizomycotina</taxon>
        <taxon>Sordariomycetes</taxon>
        <taxon>Sordariomycetidae</taxon>
        <taxon>Sordariales</taxon>
        <taxon>Lasiosphaeriaceae</taxon>
        <taxon>Immersiella</taxon>
    </lineage>
</organism>
<sequence length="76" mass="9159">MIIETRLLRCDRLLQLAPSSPDMDLIEELFAEIKTHIKQHRHNHVDFFERDFETFLRMRVGRVFCWEEAIGNCQVL</sequence>
<keyword evidence="2" id="KW-1185">Reference proteome</keyword>
<name>A0AA39XHG8_9PEZI</name>
<protein>
    <submittedName>
        <fullName evidence="1">Uncharacterized protein</fullName>
    </submittedName>
</protein>
<dbReference type="GO" id="GO:0003676">
    <property type="term" value="F:nucleic acid binding"/>
    <property type="evidence" value="ECO:0007669"/>
    <property type="project" value="InterPro"/>
</dbReference>
<dbReference type="Gene3D" id="3.30.420.10">
    <property type="entry name" value="Ribonuclease H-like superfamily/Ribonuclease H"/>
    <property type="match status" value="1"/>
</dbReference>
<gene>
    <name evidence="1" type="ORF">B0T14DRAFT_508356</name>
</gene>